<dbReference type="PANTHER" id="PTHR30033">
    <property type="entry name" value="FLAGELLAR HOOK-ASSOCIATED PROTEIN 1"/>
    <property type="match status" value="1"/>
</dbReference>
<evidence type="ECO:0000256" key="4">
    <source>
        <dbReference type="ARBA" id="ARBA00016244"/>
    </source>
</evidence>
<evidence type="ECO:0000259" key="8">
    <source>
        <dbReference type="Pfam" id="PF06429"/>
    </source>
</evidence>
<protein>
    <recommendedName>
        <fullName evidence="4">Flagellar hook-associated protein 1</fullName>
    </recommendedName>
</protein>
<keyword evidence="6" id="KW-0975">Bacterial flagellum</keyword>
<evidence type="ECO:0000256" key="6">
    <source>
        <dbReference type="ARBA" id="ARBA00023143"/>
    </source>
</evidence>
<dbReference type="Pfam" id="PF06429">
    <property type="entry name" value="Flg_bbr_C"/>
    <property type="match status" value="1"/>
</dbReference>
<comment type="caution">
    <text evidence="10">The sequence shown here is derived from an EMBL/GenBank/DDBJ whole genome shotgun (WGS) entry which is preliminary data.</text>
</comment>
<dbReference type="SUPFAM" id="SSF64518">
    <property type="entry name" value="Phase 1 flagellin"/>
    <property type="match status" value="1"/>
</dbReference>
<evidence type="ECO:0000256" key="5">
    <source>
        <dbReference type="ARBA" id="ARBA00022525"/>
    </source>
</evidence>
<dbReference type="Proteomes" id="UP000324996">
    <property type="component" value="Unassembled WGS sequence"/>
</dbReference>
<dbReference type="InterPro" id="IPR053927">
    <property type="entry name" value="FlgK_helical"/>
</dbReference>
<comment type="subcellular location">
    <subcellularLocation>
        <location evidence="1">Bacterial flagellum basal body</location>
    </subcellularLocation>
    <subcellularLocation>
        <location evidence="2">Secreted</location>
    </subcellularLocation>
</comment>
<feature type="domain" description="Flagellar basal body rod protein N-terminal" evidence="7">
    <location>
        <begin position="8"/>
        <end position="36"/>
    </location>
</feature>
<evidence type="ECO:0000259" key="7">
    <source>
        <dbReference type="Pfam" id="PF00460"/>
    </source>
</evidence>
<dbReference type="InterPro" id="IPR010930">
    <property type="entry name" value="Flg_bb/hook_C_dom"/>
</dbReference>
<dbReference type="GO" id="GO:0009424">
    <property type="term" value="C:bacterial-type flagellum hook"/>
    <property type="evidence" value="ECO:0007669"/>
    <property type="project" value="InterPro"/>
</dbReference>
<evidence type="ECO:0000313" key="11">
    <source>
        <dbReference type="Proteomes" id="UP000324996"/>
    </source>
</evidence>
<dbReference type="Pfam" id="PF00460">
    <property type="entry name" value="Flg_bb_rod"/>
    <property type="match status" value="1"/>
</dbReference>
<organism evidence="10 11">
    <name type="scientific">Iodidimonas nitroreducens</name>
    <dbReference type="NCBI Taxonomy" id="1236968"/>
    <lineage>
        <taxon>Bacteria</taxon>
        <taxon>Pseudomonadati</taxon>
        <taxon>Pseudomonadota</taxon>
        <taxon>Alphaproteobacteria</taxon>
        <taxon>Iodidimonadales</taxon>
        <taxon>Iodidimonadaceae</taxon>
        <taxon>Iodidimonas</taxon>
    </lineage>
</organism>
<comment type="similarity">
    <text evidence="3">Belongs to the flagella basal body rod proteins family.</text>
</comment>
<name>A0A5A7N7G8_9PROT</name>
<keyword evidence="5" id="KW-0964">Secreted</keyword>
<feature type="domain" description="Flagellar hook-associated protein FlgK helical" evidence="9">
    <location>
        <begin position="101"/>
        <end position="313"/>
    </location>
</feature>
<dbReference type="EMBL" id="BKCN01000003">
    <property type="protein sequence ID" value="GER03320.1"/>
    <property type="molecule type" value="Genomic_DNA"/>
</dbReference>
<proteinExistence type="inferred from homology"/>
<dbReference type="Pfam" id="PF22638">
    <property type="entry name" value="FlgK_D1"/>
    <property type="match status" value="1"/>
</dbReference>
<keyword evidence="10" id="KW-0969">Cilium</keyword>
<dbReference type="RefSeq" id="WP_042083042.1">
    <property type="nucleotide sequence ID" value="NZ_BKCN01000003.1"/>
</dbReference>
<dbReference type="GO" id="GO:0005198">
    <property type="term" value="F:structural molecule activity"/>
    <property type="evidence" value="ECO:0007669"/>
    <property type="project" value="InterPro"/>
</dbReference>
<keyword evidence="11" id="KW-1185">Reference proteome</keyword>
<dbReference type="GO" id="GO:0044780">
    <property type="term" value="P:bacterial-type flagellum assembly"/>
    <property type="evidence" value="ECO:0007669"/>
    <property type="project" value="InterPro"/>
</dbReference>
<accession>A0A5A7N7G8</accession>
<evidence type="ECO:0000313" key="10">
    <source>
        <dbReference type="EMBL" id="GER03320.1"/>
    </source>
</evidence>
<dbReference type="InterPro" id="IPR002371">
    <property type="entry name" value="FlgK"/>
</dbReference>
<feature type="domain" description="Flagellar basal-body/hook protein C-terminal" evidence="8">
    <location>
        <begin position="446"/>
        <end position="486"/>
    </location>
</feature>
<dbReference type="PANTHER" id="PTHR30033:SF1">
    <property type="entry name" value="FLAGELLAR HOOK-ASSOCIATED PROTEIN 1"/>
    <property type="match status" value="1"/>
</dbReference>
<dbReference type="GO" id="GO:0009425">
    <property type="term" value="C:bacterial-type flagellum basal body"/>
    <property type="evidence" value="ECO:0007669"/>
    <property type="project" value="UniProtKB-SubCell"/>
</dbReference>
<evidence type="ECO:0000259" key="9">
    <source>
        <dbReference type="Pfam" id="PF22638"/>
    </source>
</evidence>
<keyword evidence="10" id="KW-0966">Cell projection</keyword>
<sequence>MSLTLALSNAQSGLRAAQQQIATTSVNIANASTEGFVRKDVSLSSLVLGGVGSGVVSSQLRSPVDQQLVRDIRFQSALTAGAEVQAEALSRYSDQLGEPGEERSIPFLIEGLADGFRALFDAPASPSAQRGALNAANALVDGFGALQDTLNAERLTAEQSISFAVSEANERLGRIEDLNRDIRQAVALGEDASDLQDERDRQLDGLSSLMGVRSFTREDGEMVVLSREGVTLVDGRARQIDFTAVSAMPPNLVFGAGLSGLSVEGIDITPGGGDPTSIQSGRLAGLFALRDEVFPAFQAQLDGLASGVINSFQNADPSVPAGTPALFTDAGVAHDPTAFAVGLAGRIAVNGAQVDPAQGGVLSRLRDGVGAIVPGASGDSSQIANFLDGLTGTTSFPPGTGLPTSQTLLGFAAAMVDQQQTQRVAKERDAGSSAIVRDTLMNRLVNQTGVNVDDEAQRLLIIEQAFSANARIIATVQAMFDELNRIR</sequence>
<gene>
    <name evidence="10" type="primary">flgK</name>
    <name evidence="10" type="ORF">JCM17846_10020</name>
</gene>
<dbReference type="NCBIfam" id="TIGR02492">
    <property type="entry name" value="flgK_ends"/>
    <property type="match status" value="1"/>
</dbReference>
<keyword evidence="10" id="KW-0282">Flagellum</keyword>
<dbReference type="InterPro" id="IPR001444">
    <property type="entry name" value="Flag_bb_rod_N"/>
</dbReference>
<evidence type="ECO:0000256" key="3">
    <source>
        <dbReference type="ARBA" id="ARBA00009677"/>
    </source>
</evidence>
<evidence type="ECO:0000256" key="1">
    <source>
        <dbReference type="ARBA" id="ARBA00004117"/>
    </source>
</evidence>
<dbReference type="GO" id="GO:0005576">
    <property type="term" value="C:extracellular region"/>
    <property type="evidence" value="ECO:0007669"/>
    <property type="project" value="UniProtKB-SubCell"/>
</dbReference>
<evidence type="ECO:0000256" key="2">
    <source>
        <dbReference type="ARBA" id="ARBA00004613"/>
    </source>
</evidence>
<dbReference type="AlphaFoldDB" id="A0A5A7N7G8"/>
<reference evidence="10 11" key="1">
    <citation type="submission" date="2019-09" db="EMBL/GenBank/DDBJ databases">
        <title>NBRP : Genome information of microbial organism related human and environment.</title>
        <authorList>
            <person name="Hattori M."/>
            <person name="Oshima K."/>
            <person name="Inaba H."/>
            <person name="Suda W."/>
            <person name="Sakamoto M."/>
            <person name="Iino T."/>
            <person name="Kitahara M."/>
            <person name="Oshida Y."/>
            <person name="Iida T."/>
            <person name="Kudo T."/>
            <person name="Itoh T."/>
            <person name="Ohkuma M."/>
        </authorList>
    </citation>
    <scope>NUCLEOTIDE SEQUENCE [LARGE SCALE GENOMIC DNA]</scope>
    <source>
        <strain evidence="10 11">Q-1</strain>
    </source>
</reference>